<dbReference type="EMBL" id="GBRD01007319">
    <property type="protein sequence ID" value="JAG58502.1"/>
    <property type="molecule type" value="Transcribed_RNA"/>
</dbReference>
<dbReference type="GO" id="GO:0000176">
    <property type="term" value="C:nuclear exosome (RNase complex)"/>
    <property type="evidence" value="ECO:0007669"/>
    <property type="project" value="TreeGrafter"/>
</dbReference>
<evidence type="ECO:0000256" key="5">
    <source>
        <dbReference type="ARBA" id="ARBA00022835"/>
    </source>
</evidence>
<evidence type="ECO:0000259" key="7">
    <source>
        <dbReference type="Pfam" id="PF01138"/>
    </source>
</evidence>
<dbReference type="GO" id="GO:0034476">
    <property type="term" value="P:U5 snRNA 3'-end processing"/>
    <property type="evidence" value="ECO:0007669"/>
    <property type="project" value="TreeGrafter"/>
</dbReference>
<dbReference type="PANTHER" id="PTHR11097">
    <property type="entry name" value="EXOSOME COMPLEX EXONUCLEASE RIBOSOMAL RNA PROCESSING PROTEIN"/>
    <property type="match status" value="1"/>
</dbReference>
<dbReference type="GO" id="GO:0016075">
    <property type="term" value="P:rRNA catabolic process"/>
    <property type="evidence" value="ECO:0007669"/>
    <property type="project" value="TreeGrafter"/>
</dbReference>
<feature type="domain" description="Exoribonuclease phosphorolytic" evidence="7">
    <location>
        <begin position="29"/>
        <end position="161"/>
    </location>
</feature>
<evidence type="ECO:0000256" key="2">
    <source>
        <dbReference type="ARBA" id="ARBA00004604"/>
    </source>
</evidence>
<dbReference type="GO" id="GO:0000177">
    <property type="term" value="C:cytoplasmic exosome (RNase complex)"/>
    <property type="evidence" value="ECO:0007669"/>
    <property type="project" value="TreeGrafter"/>
</dbReference>
<dbReference type="InterPro" id="IPR036345">
    <property type="entry name" value="ExoRNase_PH_dom2_sf"/>
</dbReference>
<evidence type="ECO:0000256" key="6">
    <source>
        <dbReference type="ARBA" id="ARBA00042523"/>
    </source>
</evidence>
<dbReference type="GO" id="GO:0035925">
    <property type="term" value="F:mRNA 3'-UTR AU-rich region binding"/>
    <property type="evidence" value="ECO:0007669"/>
    <property type="project" value="TreeGrafter"/>
</dbReference>
<evidence type="ECO:0000256" key="1">
    <source>
        <dbReference type="ARBA" id="ARBA00004496"/>
    </source>
</evidence>
<comment type="similarity">
    <text evidence="3">Belongs to the RNase PH family.</text>
</comment>
<protein>
    <recommendedName>
        <fullName evidence="6">Ribosomal RNA-processing protein 42</fullName>
    </recommendedName>
</protein>
<dbReference type="GO" id="GO:0000467">
    <property type="term" value="P:exonucleolytic trimming to generate mature 3'-end of 5.8S rRNA from tricistronic rRNA transcript (SSU-rRNA, 5.8S rRNA, LSU-rRNA)"/>
    <property type="evidence" value="ECO:0007669"/>
    <property type="project" value="TreeGrafter"/>
</dbReference>
<dbReference type="InterPro" id="IPR027408">
    <property type="entry name" value="PNPase/RNase_PH_dom_sf"/>
</dbReference>
<keyword evidence="4" id="KW-0963">Cytoplasm</keyword>
<dbReference type="InterPro" id="IPR020568">
    <property type="entry name" value="Ribosomal_Su5_D2-typ_SF"/>
</dbReference>
<name>A0A0K8SZ13_LYGHE</name>
<dbReference type="PANTHER" id="PTHR11097:SF8">
    <property type="entry name" value="EXOSOME COMPLEX COMPONENT RRP42"/>
    <property type="match status" value="1"/>
</dbReference>
<reference evidence="9" key="1">
    <citation type="submission" date="2014-09" db="EMBL/GenBank/DDBJ databases">
        <authorList>
            <person name="Magalhaes I.L.F."/>
            <person name="Oliveira U."/>
            <person name="Santos F.R."/>
            <person name="Vidigal T.H.D.A."/>
            <person name="Brescovit A.D."/>
            <person name="Santos A.J."/>
        </authorList>
    </citation>
    <scope>NUCLEOTIDE SEQUENCE</scope>
</reference>
<dbReference type="InterPro" id="IPR050590">
    <property type="entry name" value="Exosome_comp_Rrp42_subfam"/>
</dbReference>
<keyword evidence="5" id="KW-0271">Exosome</keyword>
<organism evidence="9">
    <name type="scientific">Lygus hesperus</name>
    <name type="common">Western plant bug</name>
    <dbReference type="NCBI Taxonomy" id="30085"/>
    <lineage>
        <taxon>Eukaryota</taxon>
        <taxon>Metazoa</taxon>
        <taxon>Ecdysozoa</taxon>
        <taxon>Arthropoda</taxon>
        <taxon>Hexapoda</taxon>
        <taxon>Insecta</taxon>
        <taxon>Pterygota</taxon>
        <taxon>Neoptera</taxon>
        <taxon>Paraneoptera</taxon>
        <taxon>Hemiptera</taxon>
        <taxon>Heteroptera</taxon>
        <taxon>Panheteroptera</taxon>
        <taxon>Cimicomorpha</taxon>
        <taxon>Miridae</taxon>
        <taxon>Mirini</taxon>
        <taxon>Lygus</taxon>
    </lineage>
</organism>
<dbReference type="AlphaFoldDB" id="A0A0K8SZ13"/>
<evidence type="ECO:0000259" key="8">
    <source>
        <dbReference type="Pfam" id="PF03725"/>
    </source>
</evidence>
<dbReference type="Pfam" id="PF01138">
    <property type="entry name" value="RNase_PH"/>
    <property type="match status" value="1"/>
</dbReference>
<dbReference type="GO" id="GO:0071028">
    <property type="term" value="P:nuclear mRNA surveillance"/>
    <property type="evidence" value="ECO:0007669"/>
    <property type="project" value="TreeGrafter"/>
</dbReference>
<evidence type="ECO:0000256" key="4">
    <source>
        <dbReference type="ARBA" id="ARBA00022490"/>
    </source>
</evidence>
<dbReference type="GO" id="GO:0071038">
    <property type="term" value="P:TRAMP-dependent tRNA surveillance pathway"/>
    <property type="evidence" value="ECO:0007669"/>
    <property type="project" value="TreeGrafter"/>
</dbReference>
<feature type="domain" description="Exoribonuclease phosphorolytic" evidence="8">
    <location>
        <begin position="191"/>
        <end position="254"/>
    </location>
</feature>
<dbReference type="Gene3D" id="3.30.230.70">
    <property type="entry name" value="GHMP Kinase, N-terminal domain"/>
    <property type="match status" value="1"/>
</dbReference>
<comment type="subcellular location">
    <subcellularLocation>
        <location evidence="1">Cytoplasm</location>
    </subcellularLocation>
    <subcellularLocation>
        <location evidence="2">Nucleus</location>
        <location evidence="2">Nucleolus</location>
    </subcellularLocation>
</comment>
<sequence>MGLLSPEEKIYIVHGLEHNVRTDGRSRFQYRPLELEVDLLPSTMGSARVRVGNTDVIACVKANTFTPPPDKPAEGKLEFLVHFSGVADPENEGRASETLRDQYTHVFNKLYSSVPLNDWCIKKKFKCWKFNVDICVVSLDGNLYDAVGFAVKSALATAVVPIVKVSNKDKGEYEFSISDDPSDTWSPNVEGIPIFVTASKIGEAVMIDPTSQEEKCSSFSCIVACTEAGKILFTMKTGAGSLHPTTLTHLISKASTIGVDMNKKLRESLSSAKSGYREILGYL</sequence>
<proteinExistence type="inferred from homology"/>
<dbReference type="InterPro" id="IPR015847">
    <property type="entry name" value="ExoRNase_PH_dom2"/>
</dbReference>
<dbReference type="Pfam" id="PF03725">
    <property type="entry name" value="RNase_PH_C"/>
    <property type="match status" value="1"/>
</dbReference>
<dbReference type="SUPFAM" id="SSF54211">
    <property type="entry name" value="Ribosomal protein S5 domain 2-like"/>
    <property type="match status" value="1"/>
</dbReference>
<dbReference type="InterPro" id="IPR001247">
    <property type="entry name" value="ExoRNase_PH_dom1"/>
</dbReference>
<dbReference type="SUPFAM" id="SSF55666">
    <property type="entry name" value="Ribonuclease PH domain 2-like"/>
    <property type="match status" value="1"/>
</dbReference>
<dbReference type="GO" id="GO:0034473">
    <property type="term" value="P:U1 snRNA 3'-end processing"/>
    <property type="evidence" value="ECO:0007669"/>
    <property type="project" value="TreeGrafter"/>
</dbReference>
<dbReference type="GO" id="GO:0071035">
    <property type="term" value="P:nuclear polyadenylation-dependent rRNA catabolic process"/>
    <property type="evidence" value="ECO:0007669"/>
    <property type="project" value="TreeGrafter"/>
</dbReference>
<dbReference type="CDD" id="cd11367">
    <property type="entry name" value="RNase_PH_RRP42"/>
    <property type="match status" value="1"/>
</dbReference>
<dbReference type="GO" id="GO:0005730">
    <property type="term" value="C:nucleolus"/>
    <property type="evidence" value="ECO:0007669"/>
    <property type="project" value="UniProtKB-SubCell"/>
</dbReference>
<evidence type="ECO:0000256" key="3">
    <source>
        <dbReference type="ARBA" id="ARBA00006678"/>
    </source>
</evidence>
<dbReference type="GO" id="GO:0034475">
    <property type="term" value="P:U4 snRNA 3'-end processing"/>
    <property type="evidence" value="ECO:0007669"/>
    <property type="project" value="TreeGrafter"/>
</dbReference>
<accession>A0A0K8SZ13</accession>
<evidence type="ECO:0000313" key="9">
    <source>
        <dbReference type="EMBL" id="JAG58502.1"/>
    </source>
</evidence>